<feature type="compositionally biased region" description="Acidic residues" evidence="2">
    <location>
        <begin position="475"/>
        <end position="491"/>
    </location>
</feature>
<sequence>MASIEGQCQALQLSDGERCTNEATNANLLFCKFHAKQVYGLYKGYKRRNARLDAIDDEAPPLLKNSEIPLANETFERIEDVETLREIHVHLFDKYVLIGKVIDARKLHHKHFYSLNIDYGHQAYLDKLSSQRHIILLALGRLKKHTAQVLYQKEQWFSWVRKIQDEEEASSEKQQKKVKLEAALFKRHWKQLQARLQQKREKEEKKRQDAYLEDAFREQMAMSADESEDDETWDPIEDMAQDDRDRYIDLIKHFLWMGGLEAEEDSPTTSRGGKTERLALGEESQPPKKAKKRPKAKGGIANKKTGGSNSGSSNPSDAKGNNHGQQRLLAMQQEDEDGAASDLPEPDKGNIETEEEMRKRLKEGVKKNYNDVAGWHLVGTLENPHETYAKTAPMMDDEIESVVRDIREIKVLLFCRLLLAQASPLPAALRAPSMPEFLHDPGIVESDLRDLCLKVEKPSLQEIRDACADFARGDDADDDEEEEEEEDYEGESFEDLLLEDRRYSHLHSQDWLFENVIKQVTGKSSRKKKKKRKTKVTICGKTIWNHSSERAMSRDGWLQFSIIAKDCDLKHAIQLCRNWNEFSDLNLLTHWQYFPASNWVSWGGNRLTQQLQDLELFPYFMDLEAQQHNRHNQVGGRATRARRQHDFVEARNVMAVHMKRSDPVTRRFLQYLMMRPGETLVLVRDGKTGRVITAPPEEHLWTYRIKQGLGRASKSEWFNILEVGPQFFKMTDKLREWRFAFDNYYDIFIWDFVPGEPGMKLYNVVVSELRNAWRITHPRDVYAHMKPLLQTLTRESDTMRTRQIKPGEVVESLWETVTDERNEFRLFDIKDRNVTDRSHSDLAHSPYMFYSEANAAEDEVLFPDELASSDANVPFREIRNGISRIERSLMPSRMKTIAKGLEELTRGDGPLKGLGSINGNGEAGPWALPNIFKTGLKQLLKEDISPSQRMLLTSVSLVAMPKKPKLSDMEEMERDRAIGFKESFHAGDLEPGGTPNFREIQDKITLMLSYGHSGPTDWVWFLVDTLKWLGLQASYGTYVQDPAAPWPHSYMVQDLVRAFACMAMFFPELEVTALVTKFIQSSQCEGLRNSLLFDPKERRKIRPDRRGRTSYKFRDEVFWTEWNKFMQGPRYYADAYPMDWSLAIRPIIAHLYREGVIGPAYLQNDSQVVAGMATANTEPHRPGKLDLFINYEDKYGNFPMEVPSYLIPPDKWPELLPKAQSFAAKHPTARFGLLRLWSAPHYYPFMVGLHNRQSISFLDSAGRAWEWKFVPKDMPGSEYSAHRVTGSRLEILQAQFKDNVVNRGDLILVMGADSQELFKYCTAVTFAMQTKPWLREIDLWKSFVNVDLDFLIDLDSHWLD</sequence>
<dbReference type="Proteomes" id="UP000717696">
    <property type="component" value="Unassembled WGS sequence"/>
</dbReference>
<feature type="region of interest" description="Disordered" evidence="2">
    <location>
        <begin position="263"/>
        <end position="355"/>
    </location>
</feature>
<feature type="compositionally biased region" description="Low complexity" evidence="2">
    <location>
        <begin position="306"/>
        <end position="316"/>
    </location>
</feature>
<proteinExistence type="predicted"/>
<evidence type="ECO:0000256" key="1">
    <source>
        <dbReference type="SAM" id="Coils"/>
    </source>
</evidence>
<keyword evidence="1" id="KW-0175">Coiled coil</keyword>
<evidence type="ECO:0000313" key="4">
    <source>
        <dbReference type="Proteomes" id="UP000717696"/>
    </source>
</evidence>
<dbReference type="OrthoDB" id="5326588at2759"/>
<evidence type="ECO:0000256" key="2">
    <source>
        <dbReference type="SAM" id="MobiDB-lite"/>
    </source>
</evidence>
<feature type="compositionally biased region" description="Basic and acidic residues" evidence="2">
    <location>
        <begin position="345"/>
        <end position="355"/>
    </location>
</feature>
<dbReference type="EMBL" id="JAGMUU010000014">
    <property type="protein sequence ID" value="KAH7139585.1"/>
    <property type="molecule type" value="Genomic_DNA"/>
</dbReference>
<feature type="region of interest" description="Disordered" evidence="2">
    <location>
        <begin position="471"/>
        <end position="491"/>
    </location>
</feature>
<accession>A0A9P9EKP5</accession>
<feature type="coiled-coil region" evidence="1">
    <location>
        <begin position="163"/>
        <end position="213"/>
    </location>
</feature>
<organism evidence="3 4">
    <name type="scientific">Dactylonectria estremocensis</name>
    <dbReference type="NCBI Taxonomy" id="1079267"/>
    <lineage>
        <taxon>Eukaryota</taxon>
        <taxon>Fungi</taxon>
        <taxon>Dikarya</taxon>
        <taxon>Ascomycota</taxon>
        <taxon>Pezizomycotina</taxon>
        <taxon>Sordariomycetes</taxon>
        <taxon>Hypocreomycetidae</taxon>
        <taxon>Hypocreales</taxon>
        <taxon>Nectriaceae</taxon>
        <taxon>Dactylonectria</taxon>
    </lineage>
</organism>
<evidence type="ECO:0008006" key="5">
    <source>
        <dbReference type="Google" id="ProtNLM"/>
    </source>
</evidence>
<evidence type="ECO:0000313" key="3">
    <source>
        <dbReference type="EMBL" id="KAH7139585.1"/>
    </source>
</evidence>
<comment type="caution">
    <text evidence="3">The sequence shown here is derived from an EMBL/GenBank/DDBJ whole genome shotgun (WGS) entry which is preliminary data.</text>
</comment>
<protein>
    <recommendedName>
        <fullName evidence="5">Mfs allantoate protein</fullName>
    </recommendedName>
</protein>
<keyword evidence="4" id="KW-1185">Reference proteome</keyword>
<gene>
    <name evidence="3" type="ORF">B0J13DRAFT_504805</name>
</gene>
<reference evidence="3" key="1">
    <citation type="journal article" date="2021" name="Nat. Commun.">
        <title>Genetic determinants of endophytism in the Arabidopsis root mycobiome.</title>
        <authorList>
            <person name="Mesny F."/>
            <person name="Miyauchi S."/>
            <person name="Thiergart T."/>
            <person name="Pickel B."/>
            <person name="Atanasova L."/>
            <person name="Karlsson M."/>
            <person name="Huettel B."/>
            <person name="Barry K.W."/>
            <person name="Haridas S."/>
            <person name="Chen C."/>
            <person name="Bauer D."/>
            <person name="Andreopoulos W."/>
            <person name="Pangilinan J."/>
            <person name="LaButti K."/>
            <person name="Riley R."/>
            <person name="Lipzen A."/>
            <person name="Clum A."/>
            <person name="Drula E."/>
            <person name="Henrissat B."/>
            <person name="Kohler A."/>
            <person name="Grigoriev I.V."/>
            <person name="Martin F.M."/>
            <person name="Hacquard S."/>
        </authorList>
    </citation>
    <scope>NUCLEOTIDE SEQUENCE</scope>
    <source>
        <strain evidence="3">MPI-CAGE-AT-0021</strain>
    </source>
</reference>
<name>A0A9P9EKP5_9HYPO</name>